<feature type="domain" description="Protein kinase" evidence="1">
    <location>
        <begin position="35"/>
        <end position="226"/>
    </location>
</feature>
<dbReference type="Gene3D" id="3.30.200.20">
    <property type="entry name" value="Phosphorylase Kinase, domain 1"/>
    <property type="match status" value="1"/>
</dbReference>
<gene>
    <name evidence="2" type="ORF">P3T76_006000</name>
</gene>
<accession>A0AAD9LNK9</accession>
<evidence type="ECO:0000313" key="3">
    <source>
        <dbReference type="Proteomes" id="UP001259832"/>
    </source>
</evidence>
<name>A0AAD9LNK9_9STRA</name>
<dbReference type="InterPro" id="IPR011009">
    <property type="entry name" value="Kinase-like_dom_sf"/>
</dbReference>
<dbReference type="InterPro" id="IPR000719">
    <property type="entry name" value="Prot_kinase_dom"/>
</dbReference>
<dbReference type="GO" id="GO:0005524">
    <property type="term" value="F:ATP binding"/>
    <property type="evidence" value="ECO:0007669"/>
    <property type="project" value="InterPro"/>
</dbReference>
<evidence type="ECO:0000313" key="2">
    <source>
        <dbReference type="EMBL" id="KAK1942501.1"/>
    </source>
</evidence>
<dbReference type="PROSITE" id="PS50011">
    <property type="entry name" value="PROTEIN_KINASE_DOM"/>
    <property type="match status" value="1"/>
</dbReference>
<dbReference type="Gene3D" id="1.10.510.10">
    <property type="entry name" value="Transferase(Phosphotransferase) domain 1"/>
    <property type="match status" value="1"/>
</dbReference>
<organism evidence="2 3">
    <name type="scientific">Phytophthora citrophthora</name>
    <dbReference type="NCBI Taxonomy" id="4793"/>
    <lineage>
        <taxon>Eukaryota</taxon>
        <taxon>Sar</taxon>
        <taxon>Stramenopiles</taxon>
        <taxon>Oomycota</taxon>
        <taxon>Peronosporomycetes</taxon>
        <taxon>Peronosporales</taxon>
        <taxon>Peronosporaceae</taxon>
        <taxon>Phytophthora</taxon>
    </lineage>
</organism>
<keyword evidence="3" id="KW-1185">Reference proteome</keyword>
<comment type="caution">
    <text evidence="2">The sequence shown here is derived from an EMBL/GenBank/DDBJ whole genome shotgun (WGS) entry which is preliminary data.</text>
</comment>
<proteinExistence type="predicted"/>
<dbReference type="GO" id="GO:0004672">
    <property type="term" value="F:protein kinase activity"/>
    <property type="evidence" value="ECO:0007669"/>
    <property type="project" value="InterPro"/>
</dbReference>
<evidence type="ECO:0000259" key="1">
    <source>
        <dbReference type="PROSITE" id="PS50011"/>
    </source>
</evidence>
<dbReference type="SUPFAM" id="SSF56112">
    <property type="entry name" value="Protein kinase-like (PK-like)"/>
    <property type="match status" value="1"/>
</dbReference>
<dbReference type="Proteomes" id="UP001259832">
    <property type="component" value="Unassembled WGS sequence"/>
</dbReference>
<sequence>MEGSKVLLRDFITKNLSPWVTRLTAACSALNVEVVEGDAFLSRGAFGRVFKVKRLGQDGDELALKIVEMSSAGRLFQEVKALKLAQQTGLTIRFVAVAEISDGVAMLLSPVGKPIQYPTTSEEVKALFDMLWQLHSADVVHGDPRGPNVIVKDGQRLWIDLVEGWGDLPVLIQNDAEILTQSILHGFPKDSLDVDLETLIESYGGNPTKLNLDCLADKVGEKFPAS</sequence>
<protein>
    <recommendedName>
        <fullName evidence="1">Protein kinase domain-containing protein</fullName>
    </recommendedName>
</protein>
<dbReference type="AlphaFoldDB" id="A0AAD9LNK9"/>
<dbReference type="EMBL" id="JASMQC010000009">
    <property type="protein sequence ID" value="KAK1942501.1"/>
    <property type="molecule type" value="Genomic_DNA"/>
</dbReference>
<reference evidence="2" key="1">
    <citation type="submission" date="2023-08" db="EMBL/GenBank/DDBJ databases">
        <title>Reference Genome Resource for the Citrus Pathogen Phytophthora citrophthora.</title>
        <authorList>
            <person name="Moller H."/>
            <person name="Coetzee B."/>
            <person name="Rose L.J."/>
            <person name="Van Niekerk J.M."/>
        </authorList>
    </citation>
    <scope>NUCLEOTIDE SEQUENCE</scope>
    <source>
        <strain evidence="2">STE-U-9442</strain>
    </source>
</reference>